<reference evidence="1" key="1">
    <citation type="submission" date="2014-02" db="EMBL/GenBank/DDBJ databases">
        <title>The Genome Sequence of Trichophyton rubrum (morphotype fischeri) CBS 288.86.</title>
        <authorList>
            <consortium name="The Broad Institute Genomics Platform"/>
            <person name="Cuomo C.A."/>
            <person name="White T.C."/>
            <person name="Graser Y."/>
            <person name="Martinez-Rossi N."/>
            <person name="Heitman J."/>
            <person name="Young S.K."/>
            <person name="Zeng Q."/>
            <person name="Gargeya S."/>
            <person name="Abouelleil A."/>
            <person name="Alvarado L."/>
            <person name="Chapman S.B."/>
            <person name="Gainer-Dewar J."/>
            <person name="Goldberg J."/>
            <person name="Griggs A."/>
            <person name="Gujja S."/>
            <person name="Hansen M."/>
            <person name="Howarth C."/>
            <person name="Imamovic A."/>
            <person name="Larimer J."/>
            <person name="Martinez D."/>
            <person name="Murphy C."/>
            <person name="Pearson M.D."/>
            <person name="Persinoti G."/>
            <person name="Poon T."/>
            <person name="Priest M."/>
            <person name="Roberts A.D."/>
            <person name="Saif S."/>
            <person name="Shea T.D."/>
            <person name="Sykes S.N."/>
            <person name="Wortman J."/>
            <person name="Nusbaum C."/>
            <person name="Birren B."/>
        </authorList>
    </citation>
    <scope>NUCLEOTIDE SEQUENCE [LARGE SCALE GENOMIC DNA]</scope>
    <source>
        <strain evidence="1">CBS 288.86</strain>
    </source>
</reference>
<dbReference type="Proteomes" id="UP000023758">
    <property type="component" value="Unassembled WGS sequence"/>
</dbReference>
<name>A0A022VZL8_TRIRU</name>
<proteinExistence type="predicted"/>
<accession>A0A022VZL8</accession>
<gene>
    <name evidence="1" type="ORF">H103_05058</name>
</gene>
<dbReference type="AlphaFoldDB" id="A0A022VZL8"/>
<dbReference type="HOGENOM" id="CLU_1469232_0_0_1"/>
<protein>
    <submittedName>
        <fullName evidence="1">Uncharacterized protein</fullName>
    </submittedName>
</protein>
<sequence>MQAIVSEVGIHGVIHPLPKRRGSRNHAFTLRCRYALIICEAAMQPHSNPHAREIYPTFVILSILLPLCRYEIEQPRNSKNRLTQKLFLQYFISIIEQTFVNMFSFKWMSAKIPYLNRGEEYTSLRNGTSSPSDECEVEDKIPLYLGTIPPNAKIWSALEIFCYITSSCHKCDYICRSLFHTTSY</sequence>
<dbReference type="EMBL" id="KK207865">
    <property type="protein sequence ID" value="EZF51550.1"/>
    <property type="molecule type" value="Genomic_DNA"/>
</dbReference>
<evidence type="ECO:0000313" key="1">
    <source>
        <dbReference type="EMBL" id="EZF51550.1"/>
    </source>
</evidence>
<organism evidence="1">
    <name type="scientific">Trichophyton rubrum CBS 288.86</name>
    <dbReference type="NCBI Taxonomy" id="1215330"/>
    <lineage>
        <taxon>Eukaryota</taxon>
        <taxon>Fungi</taxon>
        <taxon>Dikarya</taxon>
        <taxon>Ascomycota</taxon>
        <taxon>Pezizomycotina</taxon>
        <taxon>Eurotiomycetes</taxon>
        <taxon>Eurotiomycetidae</taxon>
        <taxon>Onygenales</taxon>
        <taxon>Arthrodermataceae</taxon>
        <taxon>Trichophyton</taxon>
    </lineage>
</organism>